<organism evidence="5 6">
    <name type="scientific">Opisthorchis viverrini</name>
    <name type="common">Southeast Asian liver fluke</name>
    <dbReference type="NCBI Taxonomy" id="6198"/>
    <lineage>
        <taxon>Eukaryota</taxon>
        <taxon>Metazoa</taxon>
        <taxon>Spiralia</taxon>
        <taxon>Lophotrochozoa</taxon>
        <taxon>Platyhelminthes</taxon>
        <taxon>Trematoda</taxon>
        <taxon>Digenea</taxon>
        <taxon>Opisthorchiida</taxon>
        <taxon>Opisthorchiata</taxon>
        <taxon>Opisthorchiidae</taxon>
        <taxon>Opisthorchis</taxon>
    </lineage>
</organism>
<comment type="similarity">
    <text evidence="1">Belongs to the MFAP1 family.</text>
</comment>
<feature type="compositionally biased region" description="Basic and acidic residues" evidence="3">
    <location>
        <begin position="134"/>
        <end position="147"/>
    </location>
</feature>
<keyword evidence="6" id="KW-1185">Reference proteome</keyword>
<dbReference type="InterPro" id="IPR033194">
    <property type="entry name" value="MFAP1"/>
</dbReference>
<proteinExistence type="inferred from homology"/>
<feature type="region of interest" description="Disordered" evidence="3">
    <location>
        <begin position="1"/>
        <end position="23"/>
    </location>
</feature>
<evidence type="ECO:0000313" key="5">
    <source>
        <dbReference type="EMBL" id="KER31963.1"/>
    </source>
</evidence>
<feature type="compositionally biased region" description="Low complexity" evidence="3">
    <location>
        <begin position="46"/>
        <end position="57"/>
    </location>
</feature>
<evidence type="ECO:0000259" key="4">
    <source>
        <dbReference type="Pfam" id="PF06991"/>
    </source>
</evidence>
<sequence>MTSNPPNSQVHSTAGAVPVKNEKGQMYMLKVKVQRYVAGKKPDFASSSSSESEPEISNQKAEEIKAFSARQALGKNKTREPDRDDDEAQSGGLTAVDLEEPRLRRLLKAKQYLSESSDDEDAEDKLARHKKYRRLGDHGEDSAHESGEEPDDEEDLDEAELARRRELIRRKALAARQATEEKAEGGWAEEGNEAEADDEEELEYSEEEYTSSEDEIAPKLKPVFVRACDRITLQAKHKADQLAEEAEAESKRLAEERRKTTLKLLESELRREAEEVHAIEDALDALDSDEGQGNPHAEQEEYEKWKVRELKRIRRDREQREAALQEKNEIERIRQMTDEQRREEFARNPKKITNQAVKGQYKFLQKYYHRGAFFVHTMEDEVFKRDFAEPTLEDKFDKTKLPAVMQVKNFGRAGRTKYTHLVDQDTTAFESPWSVSNLHNIKFQAAHGGGFKQVFDKPIGGKLKKKTA</sequence>
<dbReference type="RefSeq" id="XP_009164286.1">
    <property type="nucleotide sequence ID" value="XM_009166022.1"/>
</dbReference>
<dbReference type="PANTHER" id="PTHR15327">
    <property type="entry name" value="MICROFIBRIL-ASSOCIATED PROTEIN"/>
    <property type="match status" value="1"/>
</dbReference>
<gene>
    <name evidence="5" type="ORF">T265_01896</name>
</gene>
<dbReference type="STRING" id="6198.A0A074ZWX3"/>
<dbReference type="GeneID" id="20316084"/>
<dbReference type="KEGG" id="ovi:T265_01896"/>
<protein>
    <recommendedName>
        <fullName evidence="4">Micro-fibrillar-associated protein 1 C-terminal domain-containing protein</fullName>
    </recommendedName>
</protein>
<dbReference type="InterPro" id="IPR009730">
    <property type="entry name" value="MFAP1_C"/>
</dbReference>
<keyword evidence="2" id="KW-0175">Coiled coil</keyword>
<evidence type="ECO:0000256" key="3">
    <source>
        <dbReference type="SAM" id="MobiDB-lite"/>
    </source>
</evidence>
<feature type="coiled-coil region" evidence="2">
    <location>
        <begin position="236"/>
        <end position="343"/>
    </location>
</feature>
<dbReference type="AlphaFoldDB" id="A0A074ZWX3"/>
<evidence type="ECO:0000256" key="1">
    <source>
        <dbReference type="ARBA" id="ARBA00008155"/>
    </source>
</evidence>
<dbReference type="EMBL" id="KL596639">
    <property type="protein sequence ID" value="KER31963.1"/>
    <property type="molecule type" value="Genomic_DNA"/>
</dbReference>
<feature type="domain" description="Micro-fibrillar-associated protein 1 C-terminal" evidence="4">
    <location>
        <begin position="212"/>
        <end position="426"/>
    </location>
</feature>
<feature type="compositionally biased region" description="Acidic residues" evidence="3">
    <location>
        <begin position="190"/>
        <end position="215"/>
    </location>
</feature>
<feature type="compositionally biased region" description="Polar residues" evidence="3">
    <location>
        <begin position="1"/>
        <end position="12"/>
    </location>
</feature>
<dbReference type="Proteomes" id="UP000054324">
    <property type="component" value="Unassembled WGS sequence"/>
</dbReference>
<feature type="compositionally biased region" description="Acidic residues" evidence="3">
    <location>
        <begin position="148"/>
        <end position="159"/>
    </location>
</feature>
<dbReference type="Pfam" id="PF06991">
    <property type="entry name" value="MFAP1"/>
    <property type="match status" value="1"/>
</dbReference>
<evidence type="ECO:0000313" key="6">
    <source>
        <dbReference type="Proteomes" id="UP000054324"/>
    </source>
</evidence>
<feature type="region of interest" description="Disordered" evidence="3">
    <location>
        <begin position="41"/>
        <end position="160"/>
    </location>
</feature>
<accession>A0A074ZWX3</accession>
<evidence type="ECO:0000256" key="2">
    <source>
        <dbReference type="SAM" id="Coils"/>
    </source>
</evidence>
<reference evidence="5 6" key="1">
    <citation type="submission" date="2013-11" db="EMBL/GenBank/DDBJ databases">
        <title>Opisthorchis viverrini - life in the bile duct.</title>
        <authorList>
            <person name="Young N.D."/>
            <person name="Nagarajan N."/>
            <person name="Lin S.J."/>
            <person name="Korhonen P.K."/>
            <person name="Jex A.R."/>
            <person name="Hall R.S."/>
            <person name="Safavi-Hemami H."/>
            <person name="Kaewkong W."/>
            <person name="Bertrand D."/>
            <person name="Gao S."/>
            <person name="Seet Q."/>
            <person name="Wongkham S."/>
            <person name="Teh B.T."/>
            <person name="Wongkham C."/>
            <person name="Intapan P.M."/>
            <person name="Maleewong W."/>
            <person name="Yang X."/>
            <person name="Hu M."/>
            <person name="Wang Z."/>
            <person name="Hofmann A."/>
            <person name="Sternberg P.W."/>
            <person name="Tan P."/>
            <person name="Wang J."/>
            <person name="Gasser R.B."/>
        </authorList>
    </citation>
    <scope>NUCLEOTIDE SEQUENCE [LARGE SCALE GENOMIC DNA]</scope>
</reference>
<feature type="region of interest" description="Disordered" evidence="3">
    <location>
        <begin position="173"/>
        <end position="217"/>
    </location>
</feature>
<name>A0A074ZWX3_OPIVI</name>
<dbReference type="OrthoDB" id="1111734at2759"/>
<dbReference type="CTD" id="20316084"/>